<comment type="caution">
    <text evidence="6">The sequence shown here is derived from an EMBL/GenBank/DDBJ whole genome shotgun (WGS) entry which is preliminary data.</text>
</comment>
<evidence type="ECO:0000256" key="2">
    <source>
        <dbReference type="ARBA" id="ARBA00023125"/>
    </source>
</evidence>
<dbReference type="InterPro" id="IPR009057">
    <property type="entry name" value="Homeodomain-like_sf"/>
</dbReference>
<evidence type="ECO:0000313" key="7">
    <source>
        <dbReference type="Proteomes" id="UP001418637"/>
    </source>
</evidence>
<dbReference type="PANTHER" id="PTHR30055">
    <property type="entry name" value="HTH-TYPE TRANSCRIPTIONAL REGULATOR RUTR"/>
    <property type="match status" value="1"/>
</dbReference>
<protein>
    <submittedName>
        <fullName evidence="6">TetR family transcriptional regulator</fullName>
    </submittedName>
</protein>
<evidence type="ECO:0000256" key="3">
    <source>
        <dbReference type="ARBA" id="ARBA00023163"/>
    </source>
</evidence>
<evidence type="ECO:0000256" key="1">
    <source>
        <dbReference type="ARBA" id="ARBA00023015"/>
    </source>
</evidence>
<dbReference type="Pfam" id="PF00440">
    <property type="entry name" value="TetR_N"/>
    <property type="match status" value="1"/>
</dbReference>
<dbReference type="SUPFAM" id="SSF48498">
    <property type="entry name" value="Tetracyclin repressor-like, C-terminal domain"/>
    <property type="match status" value="1"/>
</dbReference>
<dbReference type="RefSeq" id="WP_346335459.1">
    <property type="nucleotide sequence ID" value="NZ_JBBYXI010000001.1"/>
</dbReference>
<feature type="domain" description="HTH tetR-type" evidence="5">
    <location>
        <begin position="8"/>
        <end position="68"/>
    </location>
</feature>
<sequence length="202" mass="22285">MQASPRKEALRNNVVQAAEALVSADGLGALKARDIASRAGCSLGAIYTVFKDIDALILAVNERTLMQLADQLSTFEVQQKADKVDGERWLVGLSHVYLNFAARSKMLWLALFEHRMSVGSELPQEMAEKHQMLFDFIEQPLAILKIGKSPEERQLLARSLFSAVHGMVVLGLEKKLASLSLEALKEQIEEIVSAAVRGLVTR</sequence>
<evidence type="ECO:0000313" key="6">
    <source>
        <dbReference type="EMBL" id="MEN3929458.1"/>
    </source>
</evidence>
<dbReference type="Pfam" id="PF13305">
    <property type="entry name" value="TetR_C_33"/>
    <property type="match status" value="1"/>
</dbReference>
<gene>
    <name evidence="6" type="ORF">WJT86_00105</name>
</gene>
<keyword evidence="7" id="KW-1185">Reference proteome</keyword>
<dbReference type="Proteomes" id="UP001418637">
    <property type="component" value="Unassembled WGS sequence"/>
</dbReference>
<organism evidence="6 7">
    <name type="scientific">Hohaiivirga grylli</name>
    <dbReference type="NCBI Taxonomy" id="3133970"/>
    <lineage>
        <taxon>Bacteria</taxon>
        <taxon>Pseudomonadati</taxon>
        <taxon>Pseudomonadota</taxon>
        <taxon>Alphaproteobacteria</taxon>
        <taxon>Hyphomicrobiales</taxon>
        <taxon>Methylobacteriaceae</taxon>
        <taxon>Hohaiivirga</taxon>
    </lineage>
</organism>
<accession>A0ABV0BEQ5</accession>
<proteinExistence type="predicted"/>
<keyword evidence="2 4" id="KW-0238">DNA-binding</keyword>
<name>A0ABV0BEQ5_9HYPH</name>
<dbReference type="InterPro" id="IPR025996">
    <property type="entry name" value="MT1864/Rv1816-like_C"/>
</dbReference>
<dbReference type="PROSITE" id="PS50977">
    <property type="entry name" value="HTH_TETR_2"/>
    <property type="match status" value="1"/>
</dbReference>
<dbReference type="Gene3D" id="1.10.357.10">
    <property type="entry name" value="Tetracycline Repressor, domain 2"/>
    <property type="match status" value="1"/>
</dbReference>
<feature type="DNA-binding region" description="H-T-H motif" evidence="4">
    <location>
        <begin position="31"/>
        <end position="50"/>
    </location>
</feature>
<dbReference type="PANTHER" id="PTHR30055:SF234">
    <property type="entry name" value="HTH-TYPE TRANSCRIPTIONAL REGULATOR BETI"/>
    <property type="match status" value="1"/>
</dbReference>
<keyword evidence="3" id="KW-0804">Transcription</keyword>
<dbReference type="SUPFAM" id="SSF46689">
    <property type="entry name" value="Homeodomain-like"/>
    <property type="match status" value="1"/>
</dbReference>
<evidence type="ECO:0000256" key="4">
    <source>
        <dbReference type="PROSITE-ProRule" id="PRU00335"/>
    </source>
</evidence>
<dbReference type="InterPro" id="IPR036271">
    <property type="entry name" value="Tet_transcr_reg_TetR-rel_C_sf"/>
</dbReference>
<dbReference type="InterPro" id="IPR050109">
    <property type="entry name" value="HTH-type_TetR-like_transc_reg"/>
</dbReference>
<evidence type="ECO:0000259" key="5">
    <source>
        <dbReference type="PROSITE" id="PS50977"/>
    </source>
</evidence>
<reference evidence="6 7" key="1">
    <citation type="submission" date="2024-04" db="EMBL/GenBank/DDBJ databases">
        <title>A novel species isolated from cricket.</title>
        <authorList>
            <person name="Wang H.-C."/>
        </authorList>
    </citation>
    <scope>NUCLEOTIDE SEQUENCE [LARGE SCALE GENOMIC DNA]</scope>
    <source>
        <strain evidence="6 7">WL0021</strain>
    </source>
</reference>
<dbReference type="EMBL" id="JBBYXI010000001">
    <property type="protein sequence ID" value="MEN3929458.1"/>
    <property type="molecule type" value="Genomic_DNA"/>
</dbReference>
<keyword evidence="1" id="KW-0805">Transcription regulation</keyword>
<dbReference type="InterPro" id="IPR001647">
    <property type="entry name" value="HTH_TetR"/>
</dbReference>